<protein>
    <submittedName>
        <fullName evidence="2">Uncharacterized protein</fullName>
    </submittedName>
</protein>
<feature type="region of interest" description="Disordered" evidence="1">
    <location>
        <begin position="1592"/>
        <end position="1691"/>
    </location>
</feature>
<feature type="region of interest" description="Disordered" evidence="1">
    <location>
        <begin position="1188"/>
        <end position="1248"/>
    </location>
</feature>
<feature type="compositionally biased region" description="Low complexity" evidence="1">
    <location>
        <begin position="1845"/>
        <end position="1860"/>
    </location>
</feature>
<feature type="region of interest" description="Disordered" evidence="1">
    <location>
        <begin position="2179"/>
        <end position="2316"/>
    </location>
</feature>
<feature type="region of interest" description="Disordered" evidence="1">
    <location>
        <begin position="877"/>
        <end position="918"/>
    </location>
</feature>
<feature type="region of interest" description="Disordered" evidence="1">
    <location>
        <begin position="2396"/>
        <end position="2499"/>
    </location>
</feature>
<feature type="region of interest" description="Disordered" evidence="1">
    <location>
        <begin position="1407"/>
        <end position="1431"/>
    </location>
</feature>
<gene>
    <name evidence="2" type="ORF">Esi_0084_0023</name>
</gene>
<feature type="region of interest" description="Disordered" evidence="1">
    <location>
        <begin position="1074"/>
        <end position="1109"/>
    </location>
</feature>
<feature type="compositionally biased region" description="Low complexity" evidence="1">
    <location>
        <begin position="1419"/>
        <end position="1431"/>
    </location>
</feature>
<feature type="compositionally biased region" description="Low complexity" evidence="1">
    <location>
        <begin position="2396"/>
        <end position="2428"/>
    </location>
</feature>
<feature type="region of interest" description="Disordered" evidence="1">
    <location>
        <begin position="1496"/>
        <end position="1548"/>
    </location>
</feature>
<feature type="region of interest" description="Disordered" evidence="1">
    <location>
        <begin position="2950"/>
        <end position="2970"/>
    </location>
</feature>
<feature type="region of interest" description="Disordered" evidence="1">
    <location>
        <begin position="706"/>
        <end position="727"/>
    </location>
</feature>
<feature type="compositionally biased region" description="Gly residues" evidence="1">
    <location>
        <begin position="1605"/>
        <end position="1627"/>
    </location>
</feature>
<dbReference type="STRING" id="2880.D7G7K0"/>
<feature type="compositionally biased region" description="Polar residues" evidence="1">
    <location>
        <begin position="787"/>
        <end position="797"/>
    </location>
</feature>
<feature type="compositionally biased region" description="Gly residues" evidence="1">
    <location>
        <begin position="317"/>
        <end position="333"/>
    </location>
</feature>
<feature type="compositionally biased region" description="Gly residues" evidence="1">
    <location>
        <begin position="984"/>
        <end position="1002"/>
    </location>
</feature>
<feature type="region of interest" description="Disordered" evidence="1">
    <location>
        <begin position="2544"/>
        <end position="2623"/>
    </location>
</feature>
<feature type="compositionally biased region" description="Low complexity" evidence="1">
    <location>
        <begin position="2882"/>
        <end position="2893"/>
    </location>
</feature>
<feature type="region of interest" description="Disordered" evidence="1">
    <location>
        <begin position="112"/>
        <end position="131"/>
    </location>
</feature>
<feature type="compositionally biased region" description="Gly residues" evidence="1">
    <location>
        <begin position="2293"/>
        <end position="2303"/>
    </location>
</feature>
<keyword evidence="3" id="KW-1185">Reference proteome</keyword>
<feature type="region of interest" description="Disordered" evidence="1">
    <location>
        <begin position="787"/>
        <end position="813"/>
    </location>
</feature>
<dbReference type="EMBL" id="FN649075">
    <property type="protein sequence ID" value="CBJ27739.1"/>
    <property type="molecule type" value="Genomic_DNA"/>
</dbReference>
<feature type="region of interest" description="Disordered" evidence="1">
    <location>
        <begin position="3325"/>
        <end position="3392"/>
    </location>
</feature>
<feature type="compositionally biased region" description="Gly residues" evidence="1">
    <location>
        <begin position="2276"/>
        <end position="2286"/>
    </location>
</feature>
<feature type="region of interest" description="Disordered" evidence="1">
    <location>
        <begin position="2774"/>
        <end position="2893"/>
    </location>
</feature>
<organism evidence="2 3">
    <name type="scientific">Ectocarpus siliculosus</name>
    <name type="common">Brown alga</name>
    <name type="synonym">Conferva siliculosa</name>
    <dbReference type="NCBI Taxonomy" id="2880"/>
    <lineage>
        <taxon>Eukaryota</taxon>
        <taxon>Sar</taxon>
        <taxon>Stramenopiles</taxon>
        <taxon>Ochrophyta</taxon>
        <taxon>PX clade</taxon>
        <taxon>Phaeophyceae</taxon>
        <taxon>Ectocarpales</taxon>
        <taxon>Ectocarpaceae</taxon>
        <taxon>Ectocarpus</taxon>
    </lineage>
</organism>
<feature type="compositionally biased region" description="Gly residues" evidence="1">
    <location>
        <begin position="2231"/>
        <end position="2243"/>
    </location>
</feature>
<feature type="compositionally biased region" description="Gly residues" evidence="1">
    <location>
        <begin position="1670"/>
        <end position="1687"/>
    </location>
</feature>
<feature type="compositionally biased region" description="Basic and acidic residues" evidence="1">
    <location>
        <begin position="1534"/>
        <end position="1544"/>
    </location>
</feature>
<feature type="region of interest" description="Disordered" evidence="1">
    <location>
        <begin position="515"/>
        <end position="550"/>
    </location>
</feature>
<dbReference type="InParanoid" id="D7G7K0"/>
<feature type="region of interest" description="Disordered" evidence="1">
    <location>
        <begin position="3211"/>
        <end position="3230"/>
    </location>
</feature>
<evidence type="ECO:0000313" key="2">
    <source>
        <dbReference type="EMBL" id="CBJ27739.1"/>
    </source>
</evidence>
<feature type="region of interest" description="Disordered" evidence="1">
    <location>
        <begin position="309"/>
        <end position="354"/>
    </location>
</feature>
<feature type="compositionally biased region" description="Basic and acidic residues" evidence="1">
    <location>
        <begin position="438"/>
        <end position="447"/>
    </location>
</feature>
<evidence type="ECO:0000313" key="3">
    <source>
        <dbReference type="Proteomes" id="UP000002630"/>
    </source>
</evidence>
<reference evidence="2 3" key="1">
    <citation type="journal article" date="2010" name="Nature">
        <title>The Ectocarpus genome and the independent evolution of multicellularity in brown algae.</title>
        <authorList>
            <person name="Cock J.M."/>
            <person name="Sterck L."/>
            <person name="Rouze P."/>
            <person name="Scornet D."/>
            <person name="Allen A.E."/>
            <person name="Amoutzias G."/>
            <person name="Anthouard V."/>
            <person name="Artiguenave F."/>
            <person name="Aury J.M."/>
            <person name="Badger J.H."/>
            <person name="Beszteri B."/>
            <person name="Billiau K."/>
            <person name="Bonnet E."/>
            <person name="Bothwell J.H."/>
            <person name="Bowler C."/>
            <person name="Boyen C."/>
            <person name="Brownlee C."/>
            <person name="Carrano C.J."/>
            <person name="Charrier B."/>
            <person name="Cho G.Y."/>
            <person name="Coelho S.M."/>
            <person name="Collen J."/>
            <person name="Corre E."/>
            <person name="Da Silva C."/>
            <person name="Delage L."/>
            <person name="Delaroque N."/>
            <person name="Dittami S.M."/>
            <person name="Doulbeau S."/>
            <person name="Elias M."/>
            <person name="Farnham G."/>
            <person name="Gachon C.M."/>
            <person name="Gschloessl B."/>
            <person name="Heesch S."/>
            <person name="Jabbari K."/>
            <person name="Jubin C."/>
            <person name="Kawai H."/>
            <person name="Kimura K."/>
            <person name="Kloareg B."/>
            <person name="Kupper F.C."/>
            <person name="Lang D."/>
            <person name="Le Bail A."/>
            <person name="Leblanc C."/>
            <person name="Lerouge P."/>
            <person name="Lohr M."/>
            <person name="Lopez P.J."/>
            <person name="Martens C."/>
            <person name="Maumus F."/>
            <person name="Michel G."/>
            <person name="Miranda-Saavedra D."/>
            <person name="Morales J."/>
            <person name="Moreau H."/>
            <person name="Motomura T."/>
            <person name="Nagasato C."/>
            <person name="Napoli C.A."/>
            <person name="Nelson D.R."/>
            <person name="Nyvall-Collen P."/>
            <person name="Peters A.F."/>
            <person name="Pommier C."/>
            <person name="Potin P."/>
            <person name="Poulain J."/>
            <person name="Quesneville H."/>
            <person name="Read B."/>
            <person name="Rensing S.A."/>
            <person name="Ritter A."/>
            <person name="Rousvoal S."/>
            <person name="Samanta M."/>
            <person name="Samson G."/>
            <person name="Schroeder D.C."/>
            <person name="Segurens B."/>
            <person name="Strittmatter M."/>
            <person name="Tonon T."/>
            <person name="Tregear J.W."/>
            <person name="Valentin K."/>
            <person name="von Dassow P."/>
            <person name="Yamagishi T."/>
            <person name="Van de Peer Y."/>
            <person name="Wincker P."/>
        </authorList>
    </citation>
    <scope>NUCLEOTIDE SEQUENCE [LARGE SCALE GENOMIC DNA]</scope>
    <source>
        <strain evidence="3">Ec32 / CCAP1310/4</strain>
    </source>
</reference>
<feature type="compositionally biased region" description="Gly residues" evidence="1">
    <location>
        <begin position="2454"/>
        <end position="2469"/>
    </location>
</feature>
<feature type="compositionally biased region" description="Low complexity" evidence="1">
    <location>
        <begin position="2595"/>
        <end position="2606"/>
    </location>
</feature>
<sequence length="3392" mass="343736">MGMLVFVLGSLKWALLCFVLVLGVGKAIARVASWVANNACQVWLRRRPVSFSVAGASYKLSACRLGVVEVDLFSGWLRSRGRLPCLGVVLASLDLRVEASFPEGHHDGDAAAAVGKAEARPTGPTPASASSPAASELKTLLTSLLWENLATWVLSQCGVTVFGIRVVLDYRGSSAGVADCRTGRGVRSRADGCVFVSTEVFVSCVEAFAKPLERGGGGTKLAVRIEQDPEHPILSTSLGTTDGVTVDGDVTLEVDLVHAPIRGDRRGIGCRLVSAVRVVSTSLRGVIREGDMRAFDSWRGIFVAPERKSCGAADPPGGDGFGRPGTGRDAGGDAGEERNAAGGGVGTAADEEVSPPWSFLSPTLSLEASLEGLRVEVVGDEEARCVGAGDGGEEEGRDGLVPEPVGGLGGQELGASDEEGDSGLLSRPREPVGLPVGDRGRDDDAHAQRQKGCLQRRKADAPSVVAEVKGLRVGVDSAGVDSDDNRAVGTRTVSVAVKWSSVALLAGGGGTACGGQDDDVGGGGHSRSSSTSQSQGGVSMSSSPDSDAAERLRALSGASWKGGLGTAGVGVKRKCLPIHLGKLSLSAEAGMEGAARAAEIVASGRLAFGRFTLSRDGLLVLLWAAKLVPAFTRPPPPPPLTSEETHRVFGRTPNARPRGRAQPDPPPGSDGSDAGEAGVGTAAAATIIRLTVPRVGIRACSTAVALAAAPPSSREVAGTSGGASVTVSAESVEGHFEVEDPGTMVPPPPPPGPLGQEPQDSTAVATPRRETHRLRWLAIRKATFVTGGSRSGGTESDVSGGRRGSSGRSGVPGPPIAAAAAAAGVDGLAVEGVWAEWSPALFFLAGQSGAMIVSSLKAAGFLPAPVSRSGLGYDPLQYWSPPPPPPPPPPVSPPRSAGMPSPDADAAARRGPPRGFPGDALGLPAVGATSRAAACFANRVFSGGDLLPAVADLLWRPSEERAEHAGRGGGGDARAAGDTSGEARPGGSGGGGGRRVGAAGGSRGKVKIPKVFTASVRDVRVEFPYQAGVCPGDMEYGDVVRWLRRFRCCSTTDGFGGEVADAGPRRGEVEVSGGWGEKVRRDDDKLLPPRRCHSLPASTASSGGDAGSSHLPLRDSLAWSCQYVEAREFDMSVAVSGGGGGGGGGSGVLPILNCAISGVSVSTAGYARGGNVGDGRGGGVRRTSSLLEAAKRSTSSPTPMPGGALPPSGAAKTRQVDDGTGATAAEGGSGGKLSHRVPGRRGGLGRQSSSARFAVALGGTRHCPNTRKRFLRVSKFAVLQMFSADRRPAGRPASRVVDILAEGVDGHWTPATHLKIIKPVREVTLSIWKAMLHLRRAWLAHLSLSRGGSGGDASSVLGGDRCPPWDDPAALEYWVRAWVAGGPSGPAGDTLHRLHARDVSLKARWPVQPQSPAAHEHATASPSAAPAAAAAAKRKAPGTIFPDAEEYGVRMSVGVDEFLSESVGEHFKFLRTAVDLDGDCLASISTFSISRTLGDTCISPATAPRGPSGETSRDDTGGAPGGAGPAAATASGLRGEEGATKHEVPSFYLPTEPSERRIVGACFHELKARAMAVAAAAAAAAGGAAAAAATSAGEGGCTNQTPRPSGGGAAEGGGGDGAGVGDAGGGDSWSREWTAGTAAGARSSTRRSPVGDGGRTAAVNASSATQSSAGAGGQSVGSGDPPGGGRNNRGAVVGTTRALEPWLLPLVTRPAGFLVEVEGAVVRAGHGRALGNRLDSLALQTKALAVALSEMPGRWHPLRGGPCDDFHRMFWKPPIPEEAFVASSARPQDRQGAWGVHVWLRARGLALEIADEPLEAWFEAMHPVWSRQLAARVFRRALLLRRRTAAGGRSSRNGNRAAGAGEDEGADAAEVAAAAAAEAAAVEREGDEEDARSYLEHVRDTFGDHGPPPAFPLPGAATATAARKKAAAAASPRPGVWGCEGGGTWSPRLVRVRVGDVSADVTPPSGGEGLCRGLLDRLDRHPPPVGTGFGVLARLGFSVRCSNIVTSLRQFDQPLFSCERVSAGGVAMVACARAPPHSGGSLTGVKVVVIDEREAAAGNATAAAATRGRQHAAPSEVAGGGGRGKVAVVTRDLPPKVYLDLSVCVERPRFEFSPAHTYALADLASAATLLLPPNLFPQVAPGSRGTGTGRDVVPPLAWWDAGRCMVHGKFDATVFGAPATTAPGGGRPAGQSGTVPGSGNASPGSSSLPTSSGHRLSWKSGGVWRRDRRGSGSGGGGGGGGGVDEGDSFGSMRSSSPPFPEVVGISGGGRRHSGPVGVGMGGGGGKNSAFGVGDSGTGDAGGKGSRRRRSRGEGLEGLEKGKTLMVTCVVLRVGWAGAGRVALETTGFGVEASPPPAPGLPPLFELPTLRCTFVVAWHTLGGPSPDHWVYVRPTVSSSSSSSTRLAGTSSGSAASSTPKQQKQQQQAPPSSPGTRAEPDPSTIGQDLSAVGGTAVAGGGAREEGVGGGAQQVRATLPNRPTGATLPSLPPGTELPESLVSDLSGLPPRMSASVFGCCLGWAVEWGTCFSKVPPVPVPRRKCRVPTSLGWPSPGTQTSATGGSTAGVGAVGSSTARKRASSSDATVFSRLRREAEGSSSSRAVVVSSDDNSGGGGGGGGQTPAVIVQPPCDSFADLVRGFRLGPVFLAEMDASAYNTAPADPHKRGVRLSIRGGVAASLCFSVEKSGAINPFTTGRVVIPTTSLVVTTVHGLRLRAGKIEARGGGLQSSSLQAHAHAAAAAGLSSFDTDGIDLAVGYADTAAAIDSRSGNPAAAAAATTPAAAGGDDHRGGPKKPLVRGRSARRFWASRGGVPPRLELLPSHSHGHDGALADVDESSADEGTAAAGRHDSPSVRRRKSGDASSPGVEERAGTRASGDCTASEAPEAGAVAAAAEPGVAADITTAAAAAGDDGGGDQDGDENASAAAHRQVGSGRWDEHLQAVTRAAWLGSKQASSRGFNSNASSVSAASTSNDPTTRIAAAAAAGAAQLSARGAGGANERFFPRGGRDSCHSARSSRDLGDNDRREGAPAGALPTSPPRSPPPAAAASPDTDLGGDGVSRAGTPGGSSRPEGGRDGRTTRVAAAAADERVAGSGFLYRVVFDGLNVLITLKLRDSILLLVQSGLEVALANLPGLFKPSKALLAKEREGEVLPGELRRRTSLDLKQFTDKPLALPGRKRDSGSLGSATPFSKAERQSEDSAYSLTAGAGGGGGATRVGAGAPASPSIRGGEGGPAMHKLFSIELRRTQIQLLGSETARATLLFSMEQGVIQGWVGLDPVEEGVVAARLKQGDVAESYRLQCLAQRLLTTFREAVTVGLEGTMLSAAPTAPALAPSGGEEENTPRQTHLRRSAATKTTTAAGDPFFGSGEWAAGGFPDHPSPSATAGAPEGPANV</sequence>
<feature type="compositionally biased region" description="Basic and acidic residues" evidence="1">
    <location>
        <begin position="3000"/>
        <end position="3026"/>
    </location>
</feature>
<dbReference type="InterPro" id="IPR051425">
    <property type="entry name" value="Formin_Homology"/>
</dbReference>
<feature type="compositionally biased region" description="Low complexity" evidence="1">
    <location>
        <begin position="2197"/>
        <end position="2223"/>
    </location>
</feature>
<dbReference type="OrthoDB" id="10522527at2759"/>
<feature type="compositionally biased region" description="Basic and acidic residues" evidence="1">
    <location>
        <begin position="1077"/>
        <end position="1087"/>
    </location>
</feature>
<name>D7G7K0_ECTSI</name>
<feature type="region of interest" description="Disordered" evidence="1">
    <location>
        <begin position="1845"/>
        <end position="1871"/>
    </location>
</feature>
<dbReference type="EMBL" id="FN649746">
    <property type="protein sequence ID" value="CBJ27739.1"/>
    <property type="molecule type" value="Genomic_DNA"/>
</dbReference>
<feature type="region of interest" description="Disordered" evidence="1">
    <location>
        <begin position="2906"/>
        <end position="2933"/>
    </location>
</feature>
<feature type="compositionally biased region" description="Pro residues" evidence="1">
    <location>
        <begin position="744"/>
        <end position="753"/>
    </location>
</feature>
<feature type="compositionally biased region" description="Basic residues" evidence="1">
    <location>
        <begin position="2790"/>
        <end position="2802"/>
    </location>
</feature>
<feature type="region of interest" description="Disordered" evidence="1">
    <location>
        <begin position="634"/>
        <end position="677"/>
    </location>
</feature>
<feature type="compositionally biased region" description="Pro residues" evidence="1">
    <location>
        <begin position="3034"/>
        <end position="3043"/>
    </location>
</feature>
<feature type="region of interest" description="Disordered" evidence="1">
    <location>
        <begin position="386"/>
        <end position="459"/>
    </location>
</feature>
<feature type="compositionally biased region" description="Low complexity" evidence="1">
    <location>
        <begin position="1634"/>
        <end position="1648"/>
    </location>
</feature>
<feature type="compositionally biased region" description="Pro residues" evidence="1">
    <location>
        <begin position="880"/>
        <end position="893"/>
    </location>
</feature>
<dbReference type="PANTHER" id="PTHR45725:SF18">
    <property type="entry name" value="ORC1-LIKE AAA ATPASE DOMAIN-CONTAINING PROTEIN"/>
    <property type="match status" value="1"/>
</dbReference>
<feature type="region of interest" description="Disordered" evidence="1">
    <location>
        <begin position="2996"/>
        <end position="3079"/>
    </location>
</feature>
<accession>D7G7K0</accession>
<proteinExistence type="predicted"/>
<feature type="region of interest" description="Disordered" evidence="1">
    <location>
        <begin position="961"/>
        <end position="1002"/>
    </location>
</feature>
<feature type="region of interest" description="Disordered" evidence="1">
    <location>
        <begin position="739"/>
        <end position="764"/>
    </location>
</feature>
<feature type="compositionally biased region" description="Low complexity" evidence="1">
    <location>
        <begin position="1097"/>
        <end position="1109"/>
    </location>
</feature>
<feature type="region of interest" description="Disordered" evidence="1">
    <location>
        <begin position="3170"/>
        <end position="3205"/>
    </location>
</feature>
<feature type="compositionally biased region" description="Gly residues" evidence="1">
    <location>
        <begin position="2610"/>
        <end position="2619"/>
    </location>
</feature>
<dbReference type="Proteomes" id="UP000002630">
    <property type="component" value="Linkage Group LG21"/>
</dbReference>
<dbReference type="PANTHER" id="PTHR45725">
    <property type="entry name" value="FORMIN HOMOLOGY 2 FAMILY MEMBER"/>
    <property type="match status" value="1"/>
</dbReference>
<feature type="compositionally biased region" description="Low complexity" evidence="1">
    <location>
        <begin position="973"/>
        <end position="983"/>
    </location>
</feature>
<feature type="compositionally biased region" description="Low complexity" evidence="1">
    <location>
        <begin position="526"/>
        <end position="546"/>
    </location>
</feature>
<feature type="compositionally biased region" description="Low complexity" evidence="1">
    <location>
        <begin position="2958"/>
        <end position="2970"/>
    </location>
</feature>
<evidence type="ECO:0000256" key="1">
    <source>
        <dbReference type="SAM" id="MobiDB-lite"/>
    </source>
</evidence>